<protein>
    <submittedName>
        <fullName evidence="2">Uncharacterized protein</fullName>
    </submittedName>
</protein>
<accession>Q6YUB2</accession>
<dbReference type="AlphaFoldDB" id="Q6YUB2"/>
<reference evidence="3" key="3">
    <citation type="journal article" date="2005" name="Nature">
        <title>The map-based sequence of the rice genome.</title>
        <authorList>
            <consortium name="International rice genome sequencing project (IRGSP)"/>
            <person name="Matsumoto T."/>
            <person name="Wu J."/>
            <person name="Kanamori H."/>
            <person name="Katayose Y."/>
            <person name="Fujisawa M."/>
            <person name="Namiki N."/>
            <person name="Mizuno H."/>
            <person name="Yamamoto K."/>
            <person name="Antonio B.A."/>
            <person name="Baba T."/>
            <person name="Sakata K."/>
            <person name="Nagamura Y."/>
            <person name="Aoki H."/>
            <person name="Arikawa K."/>
            <person name="Arita K."/>
            <person name="Bito T."/>
            <person name="Chiden Y."/>
            <person name="Fujitsuka N."/>
            <person name="Fukunaka R."/>
            <person name="Hamada M."/>
            <person name="Harada C."/>
            <person name="Hayashi A."/>
            <person name="Hijishita S."/>
            <person name="Honda M."/>
            <person name="Hosokawa S."/>
            <person name="Ichikawa Y."/>
            <person name="Idonuma A."/>
            <person name="Iijima M."/>
            <person name="Ikeda M."/>
            <person name="Ikeno M."/>
            <person name="Ito K."/>
            <person name="Ito S."/>
            <person name="Ito T."/>
            <person name="Ito Y."/>
            <person name="Ito Y."/>
            <person name="Iwabuchi A."/>
            <person name="Kamiya K."/>
            <person name="Karasawa W."/>
            <person name="Kurita K."/>
            <person name="Katagiri S."/>
            <person name="Kikuta A."/>
            <person name="Kobayashi H."/>
            <person name="Kobayashi N."/>
            <person name="Machita K."/>
            <person name="Maehara T."/>
            <person name="Masukawa M."/>
            <person name="Mizubayashi T."/>
            <person name="Mukai Y."/>
            <person name="Nagasaki H."/>
            <person name="Nagata Y."/>
            <person name="Naito S."/>
            <person name="Nakashima M."/>
            <person name="Nakama Y."/>
            <person name="Nakamichi Y."/>
            <person name="Nakamura M."/>
            <person name="Meguro A."/>
            <person name="Negishi M."/>
            <person name="Ohta I."/>
            <person name="Ohta T."/>
            <person name="Okamoto M."/>
            <person name="Ono N."/>
            <person name="Saji S."/>
            <person name="Sakaguchi M."/>
            <person name="Sakai K."/>
            <person name="Shibata M."/>
            <person name="Shimokawa T."/>
            <person name="Song J."/>
            <person name="Takazaki Y."/>
            <person name="Terasawa K."/>
            <person name="Tsugane M."/>
            <person name="Tsuji K."/>
            <person name="Ueda S."/>
            <person name="Waki K."/>
            <person name="Yamagata H."/>
            <person name="Yamamoto M."/>
            <person name="Yamamoto S."/>
            <person name="Yamane H."/>
            <person name="Yoshiki S."/>
            <person name="Yoshihara R."/>
            <person name="Yukawa K."/>
            <person name="Zhong H."/>
            <person name="Yano M."/>
            <person name="Yuan Q."/>
            <person name="Ouyang S."/>
            <person name="Liu J."/>
            <person name="Jones K.M."/>
            <person name="Gansberger K."/>
            <person name="Moffat K."/>
            <person name="Hill J."/>
            <person name="Bera J."/>
            <person name="Fadrosh D."/>
            <person name="Jin S."/>
            <person name="Johri S."/>
            <person name="Kim M."/>
            <person name="Overton L."/>
            <person name="Reardon M."/>
            <person name="Tsitrin T."/>
            <person name="Vuong H."/>
            <person name="Weaver B."/>
            <person name="Ciecko A."/>
            <person name="Tallon L."/>
            <person name="Jackson J."/>
            <person name="Pai G."/>
            <person name="Aken S.V."/>
            <person name="Utterback T."/>
            <person name="Reidmuller S."/>
            <person name="Feldblyum T."/>
            <person name="Hsiao J."/>
            <person name="Zismann V."/>
            <person name="Iobst S."/>
            <person name="de Vazeille A.R."/>
            <person name="Buell C.R."/>
            <person name="Ying K."/>
            <person name="Li Y."/>
            <person name="Lu T."/>
            <person name="Huang Y."/>
            <person name="Zhao Q."/>
            <person name="Feng Q."/>
            <person name="Zhang L."/>
            <person name="Zhu J."/>
            <person name="Weng Q."/>
            <person name="Mu J."/>
            <person name="Lu Y."/>
            <person name="Fan D."/>
            <person name="Liu Y."/>
            <person name="Guan J."/>
            <person name="Zhang Y."/>
            <person name="Yu S."/>
            <person name="Liu X."/>
            <person name="Zhang Y."/>
            <person name="Hong G."/>
            <person name="Han B."/>
            <person name="Choisne N."/>
            <person name="Demange N."/>
            <person name="Orjeda G."/>
            <person name="Samain S."/>
            <person name="Cattolico L."/>
            <person name="Pelletier E."/>
            <person name="Couloux A."/>
            <person name="Segurens B."/>
            <person name="Wincker P."/>
            <person name="D'Hont A."/>
            <person name="Scarpelli C."/>
            <person name="Weissenbach J."/>
            <person name="Salanoubat M."/>
            <person name="Quetier F."/>
            <person name="Yu Y."/>
            <person name="Kim H.R."/>
            <person name="Rambo T."/>
            <person name="Currie J."/>
            <person name="Collura K."/>
            <person name="Luo M."/>
            <person name="Yang T."/>
            <person name="Ammiraju J.S.S."/>
            <person name="Engler F."/>
            <person name="Soderlund C."/>
            <person name="Wing R.A."/>
            <person name="Palmer L.E."/>
            <person name="de la Bastide M."/>
            <person name="Spiegel L."/>
            <person name="Nascimento L."/>
            <person name="Zutavern T."/>
            <person name="O'Shaughnessy A."/>
            <person name="Dike S."/>
            <person name="Dedhia N."/>
            <person name="Preston R."/>
            <person name="Balija V."/>
            <person name="McCombie W.R."/>
            <person name="Chow T."/>
            <person name="Chen H."/>
            <person name="Chung M."/>
            <person name="Chen C."/>
            <person name="Shaw J."/>
            <person name="Wu H."/>
            <person name="Hsiao K."/>
            <person name="Chao Y."/>
            <person name="Chu M."/>
            <person name="Cheng C."/>
            <person name="Hour A."/>
            <person name="Lee P."/>
            <person name="Lin S."/>
            <person name="Lin Y."/>
            <person name="Liou J."/>
            <person name="Liu S."/>
            <person name="Hsing Y."/>
            <person name="Raghuvanshi S."/>
            <person name="Mohanty A."/>
            <person name="Bharti A.K."/>
            <person name="Gaur A."/>
            <person name="Gupta V."/>
            <person name="Kumar D."/>
            <person name="Ravi V."/>
            <person name="Vij S."/>
            <person name="Kapur A."/>
            <person name="Khurana P."/>
            <person name="Khurana P."/>
            <person name="Khurana J.P."/>
            <person name="Tyagi A.K."/>
            <person name="Gaikwad K."/>
            <person name="Singh A."/>
            <person name="Dalal V."/>
            <person name="Srivastava S."/>
            <person name="Dixit A."/>
            <person name="Pal A.K."/>
            <person name="Ghazi I.A."/>
            <person name="Yadav M."/>
            <person name="Pandit A."/>
            <person name="Bhargava A."/>
            <person name="Sureshbabu K."/>
            <person name="Batra K."/>
            <person name="Sharma T.R."/>
            <person name="Mohapatra T."/>
            <person name="Singh N.K."/>
            <person name="Messing J."/>
            <person name="Nelson A.B."/>
            <person name="Fuks G."/>
            <person name="Kavchok S."/>
            <person name="Keizer G."/>
            <person name="Linton E."/>
            <person name="Llaca V."/>
            <person name="Song R."/>
            <person name="Tanyolac B."/>
            <person name="Young S."/>
            <person name="Ho-Il K."/>
            <person name="Hahn J.H."/>
            <person name="Sangsakoo G."/>
            <person name="Vanavichit A."/>
            <person name="de Mattos Luiz.A.T."/>
            <person name="Zimmer P.D."/>
            <person name="Malone G."/>
            <person name="Dellagostin O."/>
            <person name="de Oliveira A.C."/>
            <person name="Bevan M."/>
            <person name="Bancroft I."/>
            <person name="Minx P."/>
            <person name="Cordum H."/>
            <person name="Wilson R."/>
            <person name="Cheng Z."/>
            <person name="Jin W."/>
            <person name="Jiang J."/>
            <person name="Leong S.A."/>
            <person name="Iwama H."/>
            <person name="Gojobori T."/>
            <person name="Itoh T."/>
            <person name="Niimura Y."/>
            <person name="Fujii Y."/>
            <person name="Habara T."/>
            <person name="Sakai H."/>
            <person name="Sato Y."/>
            <person name="Wilson G."/>
            <person name="Kumar K."/>
            <person name="McCouch S."/>
            <person name="Juretic N."/>
            <person name="Hoen D."/>
            <person name="Wright S."/>
            <person name="Bruskiewich R."/>
            <person name="Bureau T."/>
            <person name="Miyao A."/>
            <person name="Hirochika H."/>
            <person name="Nishikawa T."/>
            <person name="Kadowaki K."/>
            <person name="Sugiura M."/>
            <person name="Burr B."/>
            <person name="Sasaki T."/>
        </authorList>
    </citation>
    <scope>NUCLEOTIDE SEQUENCE [LARGE SCALE GENOMIC DNA]</scope>
    <source>
        <strain evidence="3">cv. Nipponbare</strain>
    </source>
</reference>
<sequence length="53" mass="5978">MPHPTEAQFVVELYRLTEIYSEKAIVVDREPMVWLHAVVGAKSVLSVPRTGNI</sequence>
<organism evidence="2 3">
    <name type="scientific">Oryza sativa subsp. japonica</name>
    <name type="common">Rice</name>
    <dbReference type="NCBI Taxonomy" id="39947"/>
    <lineage>
        <taxon>Eukaryota</taxon>
        <taxon>Viridiplantae</taxon>
        <taxon>Streptophyta</taxon>
        <taxon>Embryophyta</taxon>
        <taxon>Tracheophyta</taxon>
        <taxon>Spermatophyta</taxon>
        <taxon>Magnoliopsida</taxon>
        <taxon>Liliopsida</taxon>
        <taxon>Poales</taxon>
        <taxon>Poaceae</taxon>
        <taxon>BOP clade</taxon>
        <taxon>Oryzoideae</taxon>
        <taxon>Oryzeae</taxon>
        <taxon>Oryzinae</taxon>
        <taxon>Oryza</taxon>
        <taxon>Oryza sativa</taxon>
    </lineage>
</organism>
<evidence type="ECO:0000313" key="3">
    <source>
        <dbReference type="Proteomes" id="UP000000763"/>
    </source>
</evidence>
<evidence type="ECO:0000313" key="1">
    <source>
        <dbReference type="EMBL" id="BAD10312.1"/>
    </source>
</evidence>
<reference evidence="1" key="1">
    <citation type="submission" date="2002-06" db="EMBL/GenBank/DDBJ databases">
        <title>Oryza sativa nipponbare(GA3) genomic DNA, chromosome 8, BAC clone:B1111C03.</title>
        <authorList>
            <person name="Sasaki T."/>
            <person name="Matsumoto T."/>
            <person name="Katayose Y."/>
        </authorList>
    </citation>
    <scope>NUCLEOTIDE SEQUENCE</scope>
</reference>
<reference evidence="3" key="4">
    <citation type="journal article" date="2008" name="Nucleic Acids Res.">
        <title>The rice annotation project database (RAP-DB): 2008 update.</title>
        <authorList>
            <consortium name="The rice annotation project (RAP)"/>
        </authorList>
    </citation>
    <scope>GENOME REANNOTATION</scope>
    <source>
        <strain evidence="3">cv. Nipponbare</strain>
    </source>
</reference>
<evidence type="ECO:0000313" key="2">
    <source>
        <dbReference type="EMBL" id="BAD10688.1"/>
    </source>
</evidence>
<dbReference type="EMBL" id="AP005871">
    <property type="protein sequence ID" value="BAD10688.1"/>
    <property type="molecule type" value="Genomic_DNA"/>
</dbReference>
<dbReference type="Proteomes" id="UP000000763">
    <property type="component" value="Chromosome 8"/>
</dbReference>
<reference evidence="2" key="2">
    <citation type="submission" date="2002-11" db="EMBL/GenBank/DDBJ databases">
        <title>Oryza sativa nipponbare(GA3) genomic DNA, chromosome 8, BAC clone:B1116H04.</title>
        <authorList>
            <person name="Sasaki T."/>
            <person name="Matsumoto T."/>
            <person name="Katayose Y."/>
        </authorList>
    </citation>
    <scope>NUCLEOTIDE SEQUENCE</scope>
</reference>
<name>Q6YUB2_ORYSJ</name>
<dbReference type="EMBL" id="AP005405">
    <property type="protein sequence ID" value="BAD10312.1"/>
    <property type="molecule type" value="Genomic_DNA"/>
</dbReference>
<proteinExistence type="predicted"/>
<gene>
    <name evidence="1" type="ORF">B1111C03.29</name>
    <name evidence="2" type="ORF">B1116H04.17</name>
</gene>